<comment type="caution">
    <text evidence="2">The sequence shown here is derived from an EMBL/GenBank/DDBJ whole genome shotgun (WGS) entry which is preliminary data.</text>
</comment>
<keyword evidence="3" id="KW-1185">Reference proteome</keyword>
<dbReference type="EMBL" id="JAVHNS010000004">
    <property type="protein sequence ID" value="KAK6357928.1"/>
    <property type="molecule type" value="Genomic_DNA"/>
</dbReference>
<name>A0AAV9V8H7_9PEZI</name>
<protein>
    <submittedName>
        <fullName evidence="2">Uncharacterized protein</fullName>
    </submittedName>
</protein>
<feature type="region of interest" description="Disordered" evidence="1">
    <location>
        <begin position="1"/>
        <end position="30"/>
    </location>
</feature>
<evidence type="ECO:0000256" key="1">
    <source>
        <dbReference type="SAM" id="MobiDB-lite"/>
    </source>
</evidence>
<proteinExistence type="predicted"/>
<dbReference type="Proteomes" id="UP001373714">
    <property type="component" value="Unassembled WGS sequence"/>
</dbReference>
<sequence length="79" mass="8293">MPPQPQRSKPTGGDTGSANSVVGGRSKAAPEALLLLTQQGSGSHSKGVGGNGERWVMKPVEYDPHGYGDRFGFEVVIQK</sequence>
<gene>
    <name evidence="2" type="ORF">TWF730_007285</name>
</gene>
<reference evidence="2 3" key="1">
    <citation type="submission" date="2019-10" db="EMBL/GenBank/DDBJ databases">
        <authorList>
            <person name="Palmer J.M."/>
        </authorList>
    </citation>
    <scope>NUCLEOTIDE SEQUENCE [LARGE SCALE GENOMIC DNA]</scope>
    <source>
        <strain evidence="2 3">TWF730</strain>
    </source>
</reference>
<organism evidence="2 3">
    <name type="scientific">Orbilia blumenaviensis</name>
    <dbReference type="NCBI Taxonomy" id="1796055"/>
    <lineage>
        <taxon>Eukaryota</taxon>
        <taxon>Fungi</taxon>
        <taxon>Dikarya</taxon>
        <taxon>Ascomycota</taxon>
        <taxon>Pezizomycotina</taxon>
        <taxon>Orbiliomycetes</taxon>
        <taxon>Orbiliales</taxon>
        <taxon>Orbiliaceae</taxon>
        <taxon>Orbilia</taxon>
    </lineage>
</organism>
<dbReference type="AlphaFoldDB" id="A0AAV9V8H7"/>
<accession>A0AAV9V8H7</accession>
<evidence type="ECO:0000313" key="3">
    <source>
        <dbReference type="Proteomes" id="UP001373714"/>
    </source>
</evidence>
<evidence type="ECO:0000313" key="2">
    <source>
        <dbReference type="EMBL" id="KAK6357928.1"/>
    </source>
</evidence>